<comment type="caution">
    <text evidence="2">The sequence shown here is derived from an EMBL/GenBank/DDBJ whole genome shotgun (WGS) entry which is preliminary data.</text>
</comment>
<dbReference type="EMBL" id="JOJR01000007">
    <property type="protein sequence ID" value="RCN52424.1"/>
    <property type="molecule type" value="Genomic_DNA"/>
</dbReference>
<gene>
    <name evidence="2" type="ORF">ANCCAN_01467</name>
</gene>
<name>A0A368H787_ANCCA</name>
<evidence type="ECO:0000313" key="2">
    <source>
        <dbReference type="EMBL" id="RCN52424.1"/>
    </source>
</evidence>
<evidence type="ECO:0000256" key="1">
    <source>
        <dbReference type="SAM" id="MobiDB-lite"/>
    </source>
</evidence>
<reference evidence="2 3" key="1">
    <citation type="submission" date="2014-10" db="EMBL/GenBank/DDBJ databases">
        <title>Draft genome of the hookworm Ancylostoma caninum.</title>
        <authorList>
            <person name="Mitreva M."/>
        </authorList>
    </citation>
    <scope>NUCLEOTIDE SEQUENCE [LARGE SCALE GENOMIC DNA]</scope>
    <source>
        <strain evidence="2 3">Baltimore</strain>
    </source>
</reference>
<dbReference type="OrthoDB" id="5847790at2759"/>
<dbReference type="PANTHER" id="PTHR38627:SF2">
    <property type="entry name" value="DOUBLE-STRAND TELOMERIC DNA-BINDING PROTEINS 1-RELATED"/>
    <property type="match status" value="1"/>
</dbReference>
<feature type="compositionally biased region" description="Polar residues" evidence="1">
    <location>
        <begin position="210"/>
        <end position="221"/>
    </location>
</feature>
<feature type="region of interest" description="Disordered" evidence="1">
    <location>
        <begin position="184"/>
        <end position="226"/>
    </location>
</feature>
<proteinExistence type="predicted"/>
<keyword evidence="3" id="KW-1185">Reference proteome</keyword>
<feature type="region of interest" description="Disordered" evidence="1">
    <location>
        <begin position="127"/>
        <end position="163"/>
    </location>
</feature>
<evidence type="ECO:0008006" key="4">
    <source>
        <dbReference type="Google" id="ProtNLM"/>
    </source>
</evidence>
<dbReference type="InterPro" id="IPR053367">
    <property type="entry name" value="G-alpha_activating_GEF"/>
</dbReference>
<evidence type="ECO:0000313" key="3">
    <source>
        <dbReference type="Proteomes" id="UP000252519"/>
    </source>
</evidence>
<dbReference type="AlphaFoldDB" id="A0A368H787"/>
<organism evidence="2 3">
    <name type="scientific">Ancylostoma caninum</name>
    <name type="common">Dog hookworm</name>
    <dbReference type="NCBI Taxonomy" id="29170"/>
    <lineage>
        <taxon>Eukaryota</taxon>
        <taxon>Metazoa</taxon>
        <taxon>Ecdysozoa</taxon>
        <taxon>Nematoda</taxon>
        <taxon>Chromadorea</taxon>
        <taxon>Rhabditida</taxon>
        <taxon>Rhabditina</taxon>
        <taxon>Rhabditomorpha</taxon>
        <taxon>Strongyloidea</taxon>
        <taxon>Ancylostomatidae</taxon>
        <taxon>Ancylostomatinae</taxon>
        <taxon>Ancylostoma</taxon>
    </lineage>
</organism>
<dbReference type="Proteomes" id="UP000252519">
    <property type="component" value="Unassembled WGS sequence"/>
</dbReference>
<sequence>MGKERQAYSRADESSMWSYLYDKLRAAHPAAGEPKGLRLWQLFAREMNVQRSADSLCTRFRRHMVGRLYDANLPCHKMMFLYSRLRLPMDADVKVALELKFGIQIELTPSMTVKSFRRVERPVADADRCHAGVSPRGSPSAEERDEAEQPCELPDTPSPPTREQIANIQEEARLQARREAMITDQDFESSDSPCSSALTSQRSPRENQEAAPTTSAVSVHSPSLDGEQAFPSRIIKEIRADVQPVQHWHNGNTEADTMLPTASNSYNIVSDDIVVSTVSDSCKNSLQRVYDALGVSNAGGAQDWRNSERLLSATTAWRDKMHELIKSYGLHHSTAKAIEIEVLNEQRNLLGQSATKADYLRSLLMLKSMLKRELDKLTKKTGTATIRPPAIHVRTSLSQFVVRNTKETEVPLEKRLACLKKCINKYDHSMHSAYAEASLKRLEVVEGLAAVSASNEEEYENLMDEVEHAVNENVSTIPHCCNP</sequence>
<accession>A0A368H787</accession>
<protein>
    <recommendedName>
        <fullName evidence="4">SPK domain-containing protein</fullName>
    </recommendedName>
</protein>
<feature type="compositionally biased region" description="Polar residues" evidence="1">
    <location>
        <begin position="190"/>
        <end position="202"/>
    </location>
</feature>
<dbReference type="PANTHER" id="PTHR38627">
    <property type="entry name" value="GA BINDING AND ACTIVATING AND SPK (SPK) DOMAIN CONTAINING-RELATED"/>
    <property type="match status" value="1"/>
</dbReference>